<dbReference type="EnsemblMetazoa" id="ENSAATROPT017640">
    <property type="protein sequence ID" value="ENSAATROPP015594"/>
    <property type="gene ID" value="ENSAATROPG014408"/>
</dbReference>
<reference evidence="2" key="1">
    <citation type="submission" date="2024-04" db="UniProtKB">
        <authorList>
            <consortium name="EnsemblMetazoa"/>
        </authorList>
    </citation>
    <scope>IDENTIFICATION</scope>
    <source>
        <strain evidence="2">EBRO</strain>
    </source>
</reference>
<proteinExistence type="predicted"/>
<organism evidence="2 3">
    <name type="scientific">Anopheles atroparvus</name>
    <name type="common">European mosquito</name>
    <dbReference type="NCBI Taxonomy" id="41427"/>
    <lineage>
        <taxon>Eukaryota</taxon>
        <taxon>Metazoa</taxon>
        <taxon>Ecdysozoa</taxon>
        <taxon>Arthropoda</taxon>
        <taxon>Hexapoda</taxon>
        <taxon>Insecta</taxon>
        <taxon>Pterygota</taxon>
        <taxon>Neoptera</taxon>
        <taxon>Endopterygota</taxon>
        <taxon>Diptera</taxon>
        <taxon>Nematocera</taxon>
        <taxon>Culicoidea</taxon>
        <taxon>Culicidae</taxon>
        <taxon>Anophelinae</taxon>
        <taxon>Anopheles</taxon>
    </lineage>
</organism>
<feature type="region of interest" description="Disordered" evidence="1">
    <location>
        <begin position="14"/>
        <end position="36"/>
    </location>
</feature>
<protein>
    <submittedName>
        <fullName evidence="2">Uncharacterized protein</fullName>
    </submittedName>
</protein>
<accession>A0AAG5DXL3</accession>
<dbReference type="AlphaFoldDB" id="A0AAG5DXL3"/>
<evidence type="ECO:0000313" key="3">
    <source>
        <dbReference type="Proteomes" id="UP000075880"/>
    </source>
</evidence>
<name>A0AAG5DXL3_ANOAO</name>
<dbReference type="Proteomes" id="UP000075880">
    <property type="component" value="Unassembled WGS sequence"/>
</dbReference>
<evidence type="ECO:0000256" key="1">
    <source>
        <dbReference type="SAM" id="MobiDB-lite"/>
    </source>
</evidence>
<evidence type="ECO:0000313" key="2">
    <source>
        <dbReference type="EnsemblMetazoa" id="ENSAATROPP015594"/>
    </source>
</evidence>
<keyword evidence="3" id="KW-1185">Reference proteome</keyword>
<sequence length="80" mass="8999">MKLHPTCAVHRFYATEVAPSEPSTRPEEDQDDCSDYRAGEDKSFHFVKLCSRTNTDRTRLLDYQNESTGGGNGGNGVRFK</sequence>